<reference evidence="1 2" key="1">
    <citation type="submission" date="2005-07" db="EMBL/GenBank/DDBJ databases">
        <authorList>
            <person name="Mural R.J."/>
            <person name="Li P.W."/>
            <person name="Adams M.D."/>
            <person name="Amanatides P.G."/>
            <person name="Baden-Tillson H."/>
            <person name="Barnstead M."/>
            <person name="Chin S.H."/>
            <person name="Dew I."/>
            <person name="Evans C.A."/>
            <person name="Ferriera S."/>
            <person name="Flanigan M."/>
            <person name="Fosler C."/>
            <person name="Glodek A."/>
            <person name="Gu Z."/>
            <person name="Holt R.A."/>
            <person name="Jennings D."/>
            <person name="Kraft C.L."/>
            <person name="Lu F."/>
            <person name="Nguyen T."/>
            <person name="Nusskern D.R."/>
            <person name="Pfannkoch C.M."/>
            <person name="Sitter C."/>
            <person name="Sutton G.G."/>
            <person name="Venter J.C."/>
            <person name="Wang Z."/>
            <person name="Woodage T."/>
            <person name="Zheng X.H."/>
            <person name="Zhong F."/>
        </authorList>
    </citation>
    <scope>NUCLEOTIDE SEQUENCE [LARGE SCALE GENOMIC DNA]</scope>
    <source>
        <strain>BN</strain>
        <strain evidence="2">Sprague-Dawley</strain>
    </source>
</reference>
<proteinExistence type="predicted"/>
<dbReference type="EMBL" id="CH473948">
    <property type="protein sequence ID" value="EDM04787.1"/>
    <property type="molecule type" value="Genomic_DNA"/>
</dbReference>
<evidence type="ECO:0000313" key="1">
    <source>
        <dbReference type="EMBL" id="EDM04787.1"/>
    </source>
</evidence>
<evidence type="ECO:0000313" key="2">
    <source>
        <dbReference type="Proteomes" id="UP000234681"/>
    </source>
</evidence>
<dbReference type="Proteomes" id="UP000234681">
    <property type="component" value="Chromosome 10"/>
</dbReference>
<name>A6HFI2_RAT</name>
<accession>A6HFI2</accession>
<sequence length="45" mass="5301">MLAISFSVSALFKRGLILKYSFIQGQCFTFMKARTLYWMQKMDSL</sequence>
<dbReference type="AlphaFoldDB" id="A6HFI2"/>
<organism evidence="1 2">
    <name type="scientific">Rattus norvegicus</name>
    <name type="common">Rat</name>
    <dbReference type="NCBI Taxonomy" id="10116"/>
    <lineage>
        <taxon>Eukaryota</taxon>
        <taxon>Metazoa</taxon>
        <taxon>Chordata</taxon>
        <taxon>Craniata</taxon>
        <taxon>Vertebrata</taxon>
        <taxon>Euteleostomi</taxon>
        <taxon>Mammalia</taxon>
        <taxon>Eutheria</taxon>
        <taxon>Euarchontoglires</taxon>
        <taxon>Glires</taxon>
        <taxon>Rodentia</taxon>
        <taxon>Myomorpha</taxon>
        <taxon>Muroidea</taxon>
        <taxon>Muridae</taxon>
        <taxon>Murinae</taxon>
        <taxon>Rattus</taxon>
    </lineage>
</organism>
<protein>
    <submittedName>
        <fullName evidence="1">RCG32848</fullName>
    </submittedName>
</protein>
<gene>
    <name evidence="1" type="ORF">rCG_32848</name>
</gene>